<feature type="repeat" description="ANK" evidence="3">
    <location>
        <begin position="166"/>
        <end position="198"/>
    </location>
</feature>
<feature type="repeat" description="ANK" evidence="3">
    <location>
        <begin position="665"/>
        <end position="697"/>
    </location>
</feature>
<gene>
    <name evidence="5" type="ORF">BOX15_Mlig034160g2</name>
</gene>
<feature type="repeat" description="ANK" evidence="3">
    <location>
        <begin position="100"/>
        <end position="132"/>
    </location>
</feature>
<comment type="caution">
    <text evidence="5">The sequence shown here is derived from an EMBL/GenBank/DDBJ whole genome shotgun (WGS) entry which is preliminary data.</text>
</comment>
<dbReference type="Pfam" id="PF12796">
    <property type="entry name" value="Ank_2"/>
    <property type="match status" value="6"/>
</dbReference>
<keyword evidence="6" id="KW-1185">Reference proteome</keyword>
<feature type="repeat" description="ANK" evidence="3">
    <location>
        <begin position="466"/>
        <end position="498"/>
    </location>
</feature>
<dbReference type="PANTHER" id="PTHR24126:SF14">
    <property type="entry name" value="ANK_REP_REGION DOMAIN-CONTAINING PROTEIN"/>
    <property type="match status" value="1"/>
</dbReference>
<feature type="region of interest" description="Disordered" evidence="4">
    <location>
        <begin position="722"/>
        <end position="746"/>
    </location>
</feature>
<evidence type="ECO:0000256" key="2">
    <source>
        <dbReference type="ARBA" id="ARBA00023043"/>
    </source>
</evidence>
<dbReference type="SUPFAM" id="SSF48403">
    <property type="entry name" value="Ankyrin repeat"/>
    <property type="match status" value="2"/>
</dbReference>
<feature type="repeat" description="ANK" evidence="3">
    <location>
        <begin position="500"/>
        <end position="532"/>
    </location>
</feature>
<feature type="repeat" description="ANK" evidence="3">
    <location>
        <begin position="632"/>
        <end position="664"/>
    </location>
</feature>
<dbReference type="InterPro" id="IPR002110">
    <property type="entry name" value="Ankyrin_rpt"/>
</dbReference>
<feature type="repeat" description="ANK" evidence="3">
    <location>
        <begin position="566"/>
        <end position="598"/>
    </location>
</feature>
<feature type="repeat" description="ANK" evidence="3">
    <location>
        <begin position="300"/>
        <end position="332"/>
    </location>
</feature>
<feature type="repeat" description="ANK" evidence="3">
    <location>
        <begin position="367"/>
        <end position="399"/>
    </location>
</feature>
<feature type="repeat" description="ANK" evidence="3">
    <location>
        <begin position="599"/>
        <end position="631"/>
    </location>
</feature>
<keyword evidence="2 3" id="KW-0040">ANK repeat</keyword>
<evidence type="ECO:0000256" key="1">
    <source>
        <dbReference type="ARBA" id="ARBA00022737"/>
    </source>
</evidence>
<feature type="repeat" description="ANK" evidence="3">
    <location>
        <begin position="133"/>
        <end position="165"/>
    </location>
</feature>
<feature type="repeat" description="ANK" evidence="3">
    <location>
        <begin position="334"/>
        <end position="366"/>
    </location>
</feature>
<evidence type="ECO:0000313" key="6">
    <source>
        <dbReference type="Proteomes" id="UP000215902"/>
    </source>
</evidence>
<reference evidence="5 6" key="1">
    <citation type="submission" date="2017-06" db="EMBL/GenBank/DDBJ databases">
        <title>A platform for efficient transgenesis in Macrostomum lignano, a flatworm model organism for stem cell research.</title>
        <authorList>
            <person name="Berezikov E."/>
        </authorList>
    </citation>
    <scope>NUCLEOTIDE SEQUENCE [LARGE SCALE GENOMIC DNA]</scope>
    <source>
        <strain evidence="5">DV1</strain>
        <tissue evidence="5">Whole organism</tissue>
    </source>
</reference>
<feature type="repeat" description="ANK" evidence="3">
    <location>
        <begin position="267"/>
        <end position="299"/>
    </location>
</feature>
<protein>
    <submittedName>
        <fullName evidence="5">Uncharacterized protein</fullName>
    </submittedName>
</protein>
<dbReference type="Gene3D" id="1.10.1410.40">
    <property type="match status" value="1"/>
</dbReference>
<organism evidence="5 6">
    <name type="scientific">Macrostomum lignano</name>
    <dbReference type="NCBI Taxonomy" id="282301"/>
    <lineage>
        <taxon>Eukaryota</taxon>
        <taxon>Metazoa</taxon>
        <taxon>Spiralia</taxon>
        <taxon>Lophotrochozoa</taxon>
        <taxon>Platyhelminthes</taxon>
        <taxon>Rhabditophora</taxon>
        <taxon>Macrostomorpha</taxon>
        <taxon>Macrostomida</taxon>
        <taxon>Macrostomidae</taxon>
        <taxon>Macrostomum</taxon>
    </lineage>
</organism>
<name>A0A267DPZ5_9PLAT</name>
<dbReference type="Pfam" id="PF00023">
    <property type="entry name" value="Ank"/>
    <property type="match status" value="1"/>
</dbReference>
<feature type="compositionally biased region" description="Basic and acidic residues" evidence="4">
    <location>
        <begin position="722"/>
        <end position="735"/>
    </location>
</feature>
<dbReference type="Proteomes" id="UP000215902">
    <property type="component" value="Unassembled WGS sequence"/>
</dbReference>
<evidence type="ECO:0000256" key="4">
    <source>
        <dbReference type="SAM" id="MobiDB-lite"/>
    </source>
</evidence>
<dbReference type="PROSITE" id="PS50297">
    <property type="entry name" value="ANK_REP_REGION"/>
    <property type="match status" value="18"/>
</dbReference>
<feature type="repeat" description="ANK" evidence="3">
    <location>
        <begin position="400"/>
        <end position="432"/>
    </location>
</feature>
<dbReference type="OrthoDB" id="7464126at2759"/>
<evidence type="ECO:0000313" key="5">
    <source>
        <dbReference type="EMBL" id="PAA51373.1"/>
    </source>
</evidence>
<sequence length="1330" mass="148407">MGFLQRLFSAVAACCLRVFGRRASRDAAAEPIDEELFEAIEADRLQAVENFVVSGRSVDTILTWRGSEWTPLMWACYLSRIGILARLIRESVDVNKQNSEGFSAVHIGCQQGHREAVDLLIQARADVNLQLNTGSSPLYIASQNGHHEVVDRLLKARADVNLQRNTGESPLYIASQNGHHEVVDRLLKARADVNLQEKVSGSSPLYIASQNGHHEVVDRLLKARADVNLQEVDGCSPLYIASQNGHHEVVDRLLKARADVNLQEKVSGSSPLYIASQNGHHEVVDRLLKARADVNLQEVDGCSPLYIASQNGHHEVVDRLLKARADVNLQEKVSGSSPLYIASQNGHHEVVDRLLKARADVNLQRNTGESPLYIASQNGHHEVVDRLLKARADVNLQRNTGESPLYIASQNGHHEVVDRLLKARADVNLQRNTGESPLYIASQNGHHEVVDRLLKARADFNLQEVDGCSPLYIASQNGHHEVVDRLLKARADVNLQEKVSGSSPLYIASQNGHHEVVDRLLKARADVNLQRNTASSPLYIASQNGHHEVVDRLLKARADVNLQRNTGESPLYIASQNGHHEVVDRLLKARADVNLQRNTGESPLYIASQNGHHEVVDRLLKARADVNLQRNTGESPLYIASQNGHHEVVDRLLKARADVNLQRNTGESPLYIAAQNDHHHVVESLLKASALAGSRESLQSALSRAIEFRSERSAQILHRALTGDERPNSVREAAHRPAPSDNDLSQQLHSALTHSGFVDSRAALQSAAADVLQDVLRRRLNDDEIFVVGSFSEGWGNSLVTLDGRTSIESDIDVIRLLGRSLIHPIDLCECTGVTTQTKVEYRNGHVLSPGYASRPARQERGSILRPAVDEVHARRLCRHPPIAPLLENRVSDSNIPQSVLQSLQHLLTSASSPCHVVHAAPPGKEGQQLRVSTSFLENRLLRSLTTLQGQLFVTLKWLLKKAVRHNGFKSYHAKTIAFRMLEQTPAEQWNDARNLVSLTRRSLQMLKSDCRSGRADARIMDHFFLGDAAVYLRGVDITSAEKATRALNEAADAVREAIERLPELLLEFEHSLRPVTDSGRFHFHPFLILPLIGYRAPVSAANVCEYHEIYSIVRESLLGVSDGDRSPESRQRLSELIGKLPDCARSARESLRALSCLKFGDREDAAKVVSDCRPFSASRGIDWPAERSASEATADLVWRHLRSRDSAWKFCFHIDKRPELPIGNRTVADFVPLQLENYGTYFFVNFEALLWALRFDLIEAGDSIAQDWIRDVVLSEDADEQELMVAAVFCQDLELLQQLRRRSSRMLGYVPRWLESKVEERLQELRAPK</sequence>
<dbReference type="EMBL" id="NIVC01003448">
    <property type="protein sequence ID" value="PAA51373.1"/>
    <property type="molecule type" value="Genomic_DNA"/>
</dbReference>
<evidence type="ECO:0000256" key="3">
    <source>
        <dbReference type="PROSITE-ProRule" id="PRU00023"/>
    </source>
</evidence>
<dbReference type="PANTHER" id="PTHR24126">
    <property type="entry name" value="ANKYRIN REPEAT, PH AND SEC7 DOMAIN CONTAINING PROTEIN SECG-RELATED"/>
    <property type="match status" value="1"/>
</dbReference>
<dbReference type="STRING" id="282301.A0A267DPZ5"/>
<feature type="repeat" description="ANK" evidence="3">
    <location>
        <begin position="433"/>
        <end position="465"/>
    </location>
</feature>
<feature type="repeat" description="ANK" evidence="3">
    <location>
        <begin position="533"/>
        <end position="565"/>
    </location>
</feature>
<feature type="repeat" description="ANK" evidence="3">
    <location>
        <begin position="233"/>
        <end position="265"/>
    </location>
</feature>
<dbReference type="Pfam" id="PF13637">
    <property type="entry name" value="Ank_4"/>
    <property type="match status" value="1"/>
</dbReference>
<dbReference type="SMART" id="SM00248">
    <property type="entry name" value="ANK"/>
    <property type="match status" value="19"/>
</dbReference>
<proteinExistence type="predicted"/>
<dbReference type="InterPro" id="IPR036770">
    <property type="entry name" value="Ankyrin_rpt-contain_sf"/>
</dbReference>
<dbReference type="Gene3D" id="1.25.40.20">
    <property type="entry name" value="Ankyrin repeat-containing domain"/>
    <property type="match status" value="7"/>
</dbReference>
<feature type="repeat" description="ANK" evidence="3">
    <location>
        <begin position="200"/>
        <end position="232"/>
    </location>
</feature>
<keyword evidence="1" id="KW-0677">Repeat</keyword>
<dbReference type="PROSITE" id="PS50088">
    <property type="entry name" value="ANK_REPEAT"/>
    <property type="match status" value="18"/>
</dbReference>
<accession>A0A267DPZ5</accession>